<comment type="catalytic activity">
    <reaction evidence="1 14">
        <text>ATP + protein L-histidine = ADP + protein N-phospho-L-histidine.</text>
        <dbReference type="EC" id="2.7.13.3"/>
    </reaction>
</comment>
<dbReference type="Pfam" id="PF13675">
    <property type="entry name" value="PilJ"/>
    <property type="match status" value="1"/>
</dbReference>
<evidence type="ECO:0000313" key="19">
    <source>
        <dbReference type="EMBL" id="NMF94016.1"/>
    </source>
</evidence>
<dbReference type="InterPro" id="IPR036890">
    <property type="entry name" value="HATPase_C_sf"/>
</dbReference>
<reference evidence="19" key="1">
    <citation type="submission" date="2019-12" db="EMBL/GenBank/DDBJ databases">
        <title>Comparative genomics gives insights into the taxonomy of the Azoarcus-Aromatoleum group and reveals separate origins of nif in the plant-associated Azoarcus and non-plant-associated Aromatoleum sub-groups.</title>
        <authorList>
            <person name="Lafos M."/>
            <person name="Maluk M."/>
            <person name="Batista M."/>
            <person name="Junghare M."/>
            <person name="Carmona M."/>
            <person name="Faoro H."/>
            <person name="Cruz L.M."/>
            <person name="Battistoni F."/>
            <person name="De Souza E."/>
            <person name="Pedrosa F."/>
            <person name="Chen W.-M."/>
            <person name="Poole P.S."/>
            <person name="Dixon R.A."/>
            <person name="James E.K."/>
        </authorList>
    </citation>
    <scope>NUCLEOTIDE SEQUENCE</scope>
    <source>
        <strain evidence="19">U120</strain>
    </source>
</reference>
<evidence type="ECO:0000256" key="12">
    <source>
        <dbReference type="ARBA" id="ARBA00023012"/>
    </source>
</evidence>
<proteinExistence type="predicted"/>
<dbReference type="InterPro" id="IPR003660">
    <property type="entry name" value="HAMP_dom"/>
</dbReference>
<feature type="transmembrane region" description="Helical" evidence="16">
    <location>
        <begin position="192"/>
        <end position="212"/>
    </location>
</feature>
<organism evidence="19 20">
    <name type="scientific">Aromatoleum buckelii</name>
    <dbReference type="NCBI Taxonomy" id="200254"/>
    <lineage>
        <taxon>Bacteria</taxon>
        <taxon>Pseudomonadati</taxon>
        <taxon>Pseudomonadota</taxon>
        <taxon>Betaproteobacteria</taxon>
        <taxon>Rhodocyclales</taxon>
        <taxon>Rhodocyclaceae</taxon>
        <taxon>Aromatoleum</taxon>
    </lineage>
</organism>
<keyword evidence="5" id="KW-0597">Phosphoprotein</keyword>
<keyword evidence="6 14" id="KW-0808">Transferase</keyword>
<keyword evidence="4 14" id="KW-0997">Cell inner membrane</keyword>
<dbReference type="CDD" id="cd06225">
    <property type="entry name" value="HAMP"/>
    <property type="match status" value="1"/>
</dbReference>
<evidence type="ECO:0000256" key="10">
    <source>
        <dbReference type="ARBA" id="ARBA00022840"/>
    </source>
</evidence>
<dbReference type="Gene3D" id="1.20.120.960">
    <property type="entry name" value="Histidine kinase NarX, sensor domain"/>
    <property type="match status" value="1"/>
</dbReference>
<evidence type="ECO:0000256" key="11">
    <source>
        <dbReference type="ARBA" id="ARBA00022989"/>
    </source>
</evidence>
<evidence type="ECO:0000256" key="7">
    <source>
        <dbReference type="ARBA" id="ARBA00022692"/>
    </source>
</evidence>
<dbReference type="Gene3D" id="1.10.8.500">
    <property type="entry name" value="HAMP domain in histidine kinase"/>
    <property type="match status" value="1"/>
</dbReference>
<feature type="transmembrane region" description="Helical" evidence="16">
    <location>
        <begin position="30"/>
        <end position="54"/>
    </location>
</feature>
<dbReference type="Gene3D" id="1.20.5.1930">
    <property type="match status" value="1"/>
</dbReference>
<dbReference type="PROSITE" id="PS50109">
    <property type="entry name" value="HIS_KIN"/>
    <property type="match status" value="1"/>
</dbReference>
<dbReference type="InterPro" id="IPR042295">
    <property type="entry name" value="NarX-like_N_sf"/>
</dbReference>
<dbReference type="InterPro" id="IPR016380">
    <property type="entry name" value="Sig_transdc_His_kin_NarX/NarQ"/>
</dbReference>
<keyword evidence="20" id="KW-1185">Reference proteome</keyword>
<evidence type="ECO:0000259" key="17">
    <source>
        <dbReference type="PROSITE" id="PS50109"/>
    </source>
</evidence>
<dbReference type="PANTHER" id="PTHR24421">
    <property type="entry name" value="NITRATE/NITRITE SENSOR PROTEIN NARX-RELATED"/>
    <property type="match status" value="1"/>
</dbReference>
<dbReference type="InterPro" id="IPR005467">
    <property type="entry name" value="His_kinase_dom"/>
</dbReference>
<dbReference type="Proteomes" id="UP000601990">
    <property type="component" value="Unassembled WGS sequence"/>
</dbReference>
<evidence type="ECO:0000256" key="16">
    <source>
        <dbReference type="SAM" id="Phobius"/>
    </source>
</evidence>
<keyword evidence="11 16" id="KW-1133">Transmembrane helix</keyword>
<keyword evidence="9 14" id="KW-0418">Kinase</keyword>
<evidence type="ECO:0000256" key="1">
    <source>
        <dbReference type="ARBA" id="ARBA00000085"/>
    </source>
</evidence>
<evidence type="ECO:0000256" key="2">
    <source>
        <dbReference type="ARBA" id="ARBA00004429"/>
    </source>
</evidence>
<dbReference type="PIRSF" id="PIRSF003167">
    <property type="entry name" value="STHK_NarX/NarQ"/>
    <property type="match status" value="1"/>
</dbReference>
<keyword evidence="12 14" id="KW-0902">Two-component regulatory system</keyword>
<evidence type="ECO:0000256" key="5">
    <source>
        <dbReference type="ARBA" id="ARBA00022553"/>
    </source>
</evidence>
<dbReference type="SUPFAM" id="SSF55874">
    <property type="entry name" value="ATPase domain of HSP90 chaperone/DNA topoisomerase II/histidine kinase"/>
    <property type="match status" value="1"/>
</dbReference>
<feature type="domain" description="Histidine kinase" evidence="17">
    <location>
        <begin position="442"/>
        <end position="634"/>
    </location>
</feature>
<comment type="subcellular location">
    <subcellularLocation>
        <location evidence="2">Cell inner membrane</location>
        <topology evidence="2">Multi-pass membrane protein</topology>
    </subcellularLocation>
</comment>
<dbReference type="Pfam" id="PF02518">
    <property type="entry name" value="HATPase_c"/>
    <property type="match status" value="1"/>
</dbReference>
<keyword evidence="7 16" id="KW-0812">Transmembrane</keyword>
<evidence type="ECO:0000256" key="9">
    <source>
        <dbReference type="ARBA" id="ARBA00022777"/>
    </source>
</evidence>
<dbReference type="SMART" id="SM00387">
    <property type="entry name" value="HATPase_c"/>
    <property type="match status" value="1"/>
</dbReference>
<evidence type="ECO:0000256" key="6">
    <source>
        <dbReference type="ARBA" id="ARBA00022679"/>
    </source>
</evidence>
<evidence type="ECO:0000259" key="18">
    <source>
        <dbReference type="PROSITE" id="PS50885"/>
    </source>
</evidence>
<evidence type="ECO:0000256" key="14">
    <source>
        <dbReference type="PIRNR" id="PIRNR003167"/>
    </source>
</evidence>
<gene>
    <name evidence="19" type="ORF">GO608_11835</name>
</gene>
<accession>A0ABX1N436</accession>
<dbReference type="PROSITE" id="PS50885">
    <property type="entry name" value="HAMP"/>
    <property type="match status" value="1"/>
</dbReference>
<dbReference type="EMBL" id="WTVH01000022">
    <property type="protein sequence ID" value="NMF94016.1"/>
    <property type="molecule type" value="Genomic_DNA"/>
</dbReference>
<dbReference type="InterPro" id="IPR003594">
    <property type="entry name" value="HATPase_dom"/>
</dbReference>
<keyword evidence="10 14" id="KW-0067">ATP-binding</keyword>
<keyword evidence="13 14" id="KW-0472">Membrane</keyword>
<feature type="domain" description="HAMP" evidence="18">
    <location>
        <begin position="214"/>
        <end position="266"/>
    </location>
</feature>
<evidence type="ECO:0000256" key="15">
    <source>
        <dbReference type="SAM" id="Coils"/>
    </source>
</evidence>
<dbReference type="InterPro" id="IPR029095">
    <property type="entry name" value="NarX-like_N"/>
</dbReference>
<dbReference type="CDD" id="cd16917">
    <property type="entry name" value="HATPase_UhpB-NarQ-NarX-like"/>
    <property type="match status" value="1"/>
</dbReference>
<keyword evidence="8 14" id="KW-0547">Nucleotide-binding</keyword>
<dbReference type="SMART" id="SM00304">
    <property type="entry name" value="HAMP"/>
    <property type="match status" value="1"/>
</dbReference>
<evidence type="ECO:0000256" key="8">
    <source>
        <dbReference type="ARBA" id="ARBA00022741"/>
    </source>
</evidence>
<keyword evidence="15" id="KW-0175">Coiled coil</keyword>
<dbReference type="InterPro" id="IPR011712">
    <property type="entry name" value="Sig_transdc_His_kin_sub3_dim/P"/>
</dbReference>
<dbReference type="PANTHER" id="PTHR24421:SF10">
    <property type="entry name" value="NITRATE_NITRITE SENSOR PROTEIN NARQ"/>
    <property type="match status" value="1"/>
</dbReference>
<protein>
    <recommendedName>
        <fullName evidence="14">Sensor protein</fullName>
        <ecNumber evidence="14">2.7.13.3</ecNumber>
    </recommendedName>
</protein>
<dbReference type="Pfam" id="PF07730">
    <property type="entry name" value="HisKA_3"/>
    <property type="match status" value="1"/>
</dbReference>
<comment type="caution">
    <text evidence="19">The sequence shown here is derived from an EMBL/GenBank/DDBJ whole genome shotgun (WGS) entry which is preliminary data.</text>
</comment>
<evidence type="ECO:0000256" key="4">
    <source>
        <dbReference type="ARBA" id="ARBA00022519"/>
    </source>
</evidence>
<dbReference type="EC" id="2.7.13.3" evidence="14"/>
<dbReference type="SUPFAM" id="SSF158472">
    <property type="entry name" value="HAMP domain-like"/>
    <property type="match status" value="1"/>
</dbReference>
<feature type="coiled-coil region" evidence="15">
    <location>
        <begin position="258"/>
        <end position="285"/>
    </location>
</feature>
<evidence type="ECO:0000256" key="3">
    <source>
        <dbReference type="ARBA" id="ARBA00022475"/>
    </source>
</evidence>
<evidence type="ECO:0000313" key="20">
    <source>
        <dbReference type="Proteomes" id="UP000601990"/>
    </source>
</evidence>
<evidence type="ECO:0000256" key="13">
    <source>
        <dbReference type="ARBA" id="ARBA00023136"/>
    </source>
</evidence>
<sequence length="648" mass="70616">MNSAGNADVLDGGRVMQRVRASLAGRATQLLLVLAFVAVAFISLIGIGASVVIVETVQDSGSAVNAAGGLRRLAHRAASVALAAALDGRTGRAEVTAAIGAFEAGLGDATLEKVLEREPGSVFASIYRGIHARWYVNLKPRLLGAPELPSESPDVLFYENLLADVDAFTAQIDALVAVLERETETGIAQLRMTLVIALGMVMVVMVAALCVIRRRVFMPLTELRDCAARIAGGDFRARSRYTGRDELGRVGSAFNAMADELATVYRDLEQRVEQKTADLMRSNRALELLYHVIARLYHAPASPQTYAETLRDLEQVLGLKGSFVCVQPKHGGVATVLSTTMGDCPVRSRSEEECSHCPGRMMPWSYRREGDFDVFLVPLRDADHLYGMMRLALPPGERLRAWQHTLVEAVSRHMGIALGISYQSERERLLALQEERSIIARELHDSLAQSLSYMKIQASLLSSALQRPERRDDASDILADMKGGINAAYRQLRELLSTFRLQMEGDFARLLGSTVEEYAGRSGMPIELEIRLGVCHLNPNQEIHVLHIIREALSNATRHARASSIRVGLFGHPDGVRVIIEDDGKGILPAAASEPHHYGLAIMGERARGLGGMLEIVPRPDGGTRVSVCFDPVARREASSPAPTPEAQ</sequence>
<keyword evidence="3 14" id="KW-1003">Cell membrane</keyword>
<dbReference type="InterPro" id="IPR050482">
    <property type="entry name" value="Sensor_HK_TwoCompSys"/>
</dbReference>
<dbReference type="Gene3D" id="3.30.565.10">
    <property type="entry name" value="Histidine kinase-like ATPase, C-terminal domain"/>
    <property type="match status" value="1"/>
</dbReference>
<name>A0ABX1N436_9RHOO</name>
<dbReference type="Pfam" id="PF00672">
    <property type="entry name" value="HAMP"/>
    <property type="match status" value="1"/>
</dbReference>